<evidence type="ECO:0000256" key="2">
    <source>
        <dbReference type="ARBA" id="ARBA00022679"/>
    </source>
</evidence>
<dbReference type="Gene3D" id="3.40.50.150">
    <property type="entry name" value="Vaccinia Virus protein VP39"/>
    <property type="match status" value="1"/>
</dbReference>
<keyword evidence="1 4" id="KW-0489">Methyltransferase</keyword>
<dbReference type="PANTHER" id="PTHR13090:SF1">
    <property type="entry name" value="ARGININE-HYDROXYLASE NDUFAF5, MITOCHONDRIAL"/>
    <property type="match status" value="1"/>
</dbReference>
<proteinExistence type="predicted"/>
<evidence type="ECO:0000256" key="1">
    <source>
        <dbReference type="ARBA" id="ARBA00022603"/>
    </source>
</evidence>
<evidence type="ECO:0000313" key="4">
    <source>
        <dbReference type="EMBL" id="MDA4845844.1"/>
    </source>
</evidence>
<dbReference type="GO" id="GO:0008168">
    <property type="term" value="F:methyltransferase activity"/>
    <property type="evidence" value="ECO:0007669"/>
    <property type="project" value="UniProtKB-KW"/>
</dbReference>
<evidence type="ECO:0000259" key="3">
    <source>
        <dbReference type="Pfam" id="PF08241"/>
    </source>
</evidence>
<dbReference type="EMBL" id="JAPJZH010000005">
    <property type="protein sequence ID" value="MDA4845844.1"/>
    <property type="molecule type" value="Genomic_DNA"/>
</dbReference>
<feature type="domain" description="Methyltransferase type 11" evidence="3">
    <location>
        <begin position="65"/>
        <end position="140"/>
    </location>
</feature>
<protein>
    <submittedName>
        <fullName evidence="4">Methyltransferase domain-containing protein</fullName>
    </submittedName>
</protein>
<dbReference type="Proteomes" id="UP001148313">
    <property type="component" value="Unassembled WGS sequence"/>
</dbReference>
<dbReference type="GO" id="GO:0032259">
    <property type="term" value="P:methylation"/>
    <property type="evidence" value="ECO:0007669"/>
    <property type="project" value="UniProtKB-KW"/>
</dbReference>
<keyword evidence="2" id="KW-0808">Transferase</keyword>
<organism evidence="4 5">
    <name type="scientific">Hoeflea poritis</name>
    <dbReference type="NCBI Taxonomy" id="2993659"/>
    <lineage>
        <taxon>Bacteria</taxon>
        <taxon>Pseudomonadati</taxon>
        <taxon>Pseudomonadota</taxon>
        <taxon>Alphaproteobacteria</taxon>
        <taxon>Hyphomicrobiales</taxon>
        <taxon>Rhizobiaceae</taxon>
        <taxon>Hoeflea</taxon>
    </lineage>
</organism>
<reference evidence="4" key="1">
    <citation type="submission" date="2022-11" db="EMBL/GenBank/DDBJ databases">
        <title>Hoeflea poritis sp. nov., isolated from scleractinian coral Porites lutea.</title>
        <authorList>
            <person name="Zhang G."/>
            <person name="Wei Q."/>
            <person name="Cai L."/>
        </authorList>
    </citation>
    <scope>NUCLEOTIDE SEQUENCE</scope>
    <source>
        <strain evidence="4">E7-10</strain>
    </source>
</reference>
<dbReference type="InterPro" id="IPR050602">
    <property type="entry name" value="Malonyl-ACP_OMT"/>
</dbReference>
<dbReference type="Pfam" id="PF08241">
    <property type="entry name" value="Methyltransf_11"/>
    <property type="match status" value="1"/>
</dbReference>
<keyword evidence="5" id="KW-1185">Reference proteome</keyword>
<name>A0ABT4VMJ9_9HYPH</name>
<dbReference type="SUPFAM" id="SSF53335">
    <property type="entry name" value="S-adenosyl-L-methionine-dependent methyltransferases"/>
    <property type="match status" value="1"/>
</dbReference>
<evidence type="ECO:0000313" key="5">
    <source>
        <dbReference type="Proteomes" id="UP001148313"/>
    </source>
</evidence>
<dbReference type="InterPro" id="IPR013216">
    <property type="entry name" value="Methyltransf_11"/>
</dbReference>
<sequence length="295" mass="32120">MDAQGLFDTALVRRNRLRALVHAPEGSDFLLKLVNAELSERLAAVERRFETAIALHALDDQLAVLLAASGKVERLIRVEQDQRMLDGQSETALATDLELFPIAAEAAGLVVSPLSLHLVNDLPGLLVQIRQALRPDGLLLAAMPGSGTLSELRDALITAETELSGGVSPRVIPFTDVRDCGALLQRAGFALPVVDAETYTVRYDTMFALMRDLRHMGMANPLCARSRKPATRALFVRAAQIYADRYSDPDGRIRASFCVLYLSGWKPHESQQKPLSPGSAKASLAAALGTREHKF</sequence>
<accession>A0ABT4VMJ9</accession>
<comment type="caution">
    <text evidence="4">The sequence shown here is derived from an EMBL/GenBank/DDBJ whole genome shotgun (WGS) entry which is preliminary data.</text>
</comment>
<dbReference type="PANTHER" id="PTHR13090">
    <property type="entry name" value="ARGININE-HYDROXYLASE NDUFAF5, MITOCHONDRIAL"/>
    <property type="match status" value="1"/>
</dbReference>
<dbReference type="InterPro" id="IPR029063">
    <property type="entry name" value="SAM-dependent_MTases_sf"/>
</dbReference>
<gene>
    <name evidence="4" type="ORF">OOZ53_10825</name>
</gene>
<dbReference type="RefSeq" id="WP_271089524.1">
    <property type="nucleotide sequence ID" value="NZ_JAPJZH010000005.1"/>
</dbReference>